<sequence length="300" mass="33520">MDASHPSPVFRRCHGSLPNTWSKPIIVTGGGGCDTNQLSVQNHVLRSARQHKEHLTTFAPSEYLDNDAEFVSGLDADDEFSPMDASSPVFRCCHGFPPNTWSKPIIVTGGGGCGSDADDEFSPMDASHPSPVFRRCHGSLPNTWSKPIIVTGGGGCETERIECALWPSLYPLTKWCESAISNNNCNLARNCHSTSNYIRKIIDYGLHFELFQYDRWLFKTASGAINTTQLLKSSPTQSLDMKSFSPTFWQWQHCFVLDTVDQYGLPDVFITLSPYEWSFLFPSWIERIRQQTGKGPTKLA</sequence>
<evidence type="ECO:0000313" key="1">
    <source>
        <dbReference type="EMBL" id="CAB4023968.1"/>
    </source>
</evidence>
<gene>
    <name evidence="1" type="ORF">PACLA_8A060795</name>
</gene>
<dbReference type="AlphaFoldDB" id="A0A7D9L051"/>
<dbReference type="Proteomes" id="UP001152795">
    <property type="component" value="Unassembled WGS sequence"/>
</dbReference>
<keyword evidence="2" id="KW-1185">Reference proteome</keyword>
<organism evidence="1 2">
    <name type="scientific">Paramuricea clavata</name>
    <name type="common">Red gorgonian</name>
    <name type="synonym">Violescent sea-whip</name>
    <dbReference type="NCBI Taxonomy" id="317549"/>
    <lineage>
        <taxon>Eukaryota</taxon>
        <taxon>Metazoa</taxon>
        <taxon>Cnidaria</taxon>
        <taxon>Anthozoa</taxon>
        <taxon>Octocorallia</taxon>
        <taxon>Malacalcyonacea</taxon>
        <taxon>Plexauridae</taxon>
        <taxon>Paramuricea</taxon>
    </lineage>
</organism>
<evidence type="ECO:0000313" key="2">
    <source>
        <dbReference type="Proteomes" id="UP001152795"/>
    </source>
</evidence>
<dbReference type="EMBL" id="CACRXK020012770">
    <property type="protein sequence ID" value="CAB4023968.1"/>
    <property type="molecule type" value="Genomic_DNA"/>
</dbReference>
<name>A0A7D9L051_PARCT</name>
<comment type="caution">
    <text evidence="1">The sequence shown here is derived from an EMBL/GenBank/DDBJ whole genome shotgun (WGS) entry which is preliminary data.</text>
</comment>
<protein>
    <submittedName>
        <fullName evidence="1">Uncharacterized protein</fullName>
    </submittedName>
</protein>
<proteinExistence type="predicted"/>
<accession>A0A7D9L051</accession>
<feature type="non-terminal residue" evidence="1">
    <location>
        <position position="300"/>
    </location>
</feature>
<reference evidence="1" key="1">
    <citation type="submission" date="2020-04" db="EMBL/GenBank/DDBJ databases">
        <authorList>
            <person name="Alioto T."/>
            <person name="Alioto T."/>
            <person name="Gomez Garrido J."/>
        </authorList>
    </citation>
    <scope>NUCLEOTIDE SEQUENCE</scope>
    <source>
        <strain evidence="1">A484AB</strain>
    </source>
</reference>